<proteinExistence type="predicted"/>
<evidence type="ECO:0000313" key="1">
    <source>
        <dbReference type="EMBL" id="WMV08521.1"/>
    </source>
</evidence>
<dbReference type="AlphaFoldDB" id="A0AAF0PQ10"/>
<accession>A0AAF0PQ10</accession>
<gene>
    <name evidence="1" type="ORF">MTR67_001906</name>
</gene>
<organism evidence="1 2">
    <name type="scientific">Solanum verrucosum</name>
    <dbReference type="NCBI Taxonomy" id="315347"/>
    <lineage>
        <taxon>Eukaryota</taxon>
        <taxon>Viridiplantae</taxon>
        <taxon>Streptophyta</taxon>
        <taxon>Embryophyta</taxon>
        <taxon>Tracheophyta</taxon>
        <taxon>Spermatophyta</taxon>
        <taxon>Magnoliopsida</taxon>
        <taxon>eudicotyledons</taxon>
        <taxon>Gunneridae</taxon>
        <taxon>Pentapetalae</taxon>
        <taxon>asterids</taxon>
        <taxon>lamiids</taxon>
        <taxon>Solanales</taxon>
        <taxon>Solanaceae</taxon>
        <taxon>Solanoideae</taxon>
        <taxon>Solaneae</taxon>
        <taxon>Solanum</taxon>
    </lineage>
</organism>
<protein>
    <submittedName>
        <fullName evidence="1">Uncharacterized protein</fullName>
    </submittedName>
</protein>
<evidence type="ECO:0000313" key="2">
    <source>
        <dbReference type="Proteomes" id="UP001234989"/>
    </source>
</evidence>
<sequence length="187" mass="21411">MQPKLLYVHDGAHNFFRFDMMLHQFPICLHIQYGIEEEMNDVKRCVGLMYGEKCYSSIYCCEKWDLRLTALNMASGQHVLTRCWQHIGDVTNIEEFSYYFGAINARIHAVDLKSSTSFVLQILLLYSKENSSLISSQFQRGLLLPTTRRKSAMTKAGSIGPKNFELSQTDHCSQTLKLSSKNTPLSL</sequence>
<dbReference type="EMBL" id="CP133612">
    <property type="protein sequence ID" value="WMV08521.1"/>
    <property type="molecule type" value="Genomic_DNA"/>
</dbReference>
<reference evidence="1" key="1">
    <citation type="submission" date="2023-08" db="EMBL/GenBank/DDBJ databases">
        <title>A de novo genome assembly of Solanum verrucosum Schlechtendal, a Mexican diploid species geographically isolated from the other diploid A-genome species in potato relatives.</title>
        <authorList>
            <person name="Hosaka K."/>
        </authorList>
    </citation>
    <scope>NUCLEOTIDE SEQUENCE</scope>
    <source>
        <tissue evidence="1">Young leaves</tissue>
    </source>
</reference>
<dbReference type="Proteomes" id="UP001234989">
    <property type="component" value="Chromosome 1"/>
</dbReference>
<keyword evidence="2" id="KW-1185">Reference proteome</keyword>
<name>A0AAF0PQ10_SOLVR</name>